<protein>
    <submittedName>
        <fullName evidence="1">4-oxalocrotonate tautomerase family protein</fullName>
    </submittedName>
</protein>
<dbReference type="Proteomes" id="UP001500908">
    <property type="component" value="Unassembled WGS sequence"/>
</dbReference>
<evidence type="ECO:0000313" key="2">
    <source>
        <dbReference type="Proteomes" id="UP001500908"/>
    </source>
</evidence>
<dbReference type="EMBL" id="BAABDD010000023">
    <property type="protein sequence ID" value="GAA3756810.1"/>
    <property type="molecule type" value="Genomic_DNA"/>
</dbReference>
<accession>A0ABP7G7R9</accession>
<keyword evidence="2" id="KW-1185">Reference proteome</keyword>
<evidence type="ECO:0000313" key="1">
    <source>
        <dbReference type="EMBL" id="GAA3756810.1"/>
    </source>
</evidence>
<gene>
    <name evidence="1" type="ORF">GCM10022402_39020</name>
</gene>
<reference evidence="2" key="1">
    <citation type="journal article" date="2019" name="Int. J. Syst. Evol. Microbiol.">
        <title>The Global Catalogue of Microorganisms (GCM) 10K type strain sequencing project: providing services to taxonomists for standard genome sequencing and annotation.</title>
        <authorList>
            <consortium name="The Broad Institute Genomics Platform"/>
            <consortium name="The Broad Institute Genome Sequencing Center for Infectious Disease"/>
            <person name="Wu L."/>
            <person name="Ma J."/>
        </authorList>
    </citation>
    <scope>NUCLEOTIDE SEQUENCE [LARGE SCALE GENOMIC DNA]</scope>
    <source>
        <strain evidence="2">JCM 17137</strain>
    </source>
</reference>
<name>A0ABP7G7R9_9ACTN</name>
<sequence length="58" mass="6380">MSFANFTAPAGFRPAAERERIVDRTTDLYAEIYGDQDRPTTMALLKDVTALAMIQGDG</sequence>
<comment type="caution">
    <text evidence="1">The sequence shown here is derived from an EMBL/GenBank/DDBJ whole genome shotgun (WGS) entry which is preliminary data.</text>
</comment>
<organism evidence="1 2">
    <name type="scientific">Salinactinospora qingdaonensis</name>
    <dbReference type="NCBI Taxonomy" id="702744"/>
    <lineage>
        <taxon>Bacteria</taxon>
        <taxon>Bacillati</taxon>
        <taxon>Actinomycetota</taxon>
        <taxon>Actinomycetes</taxon>
        <taxon>Streptosporangiales</taxon>
        <taxon>Nocardiopsidaceae</taxon>
        <taxon>Salinactinospora</taxon>
    </lineage>
</organism>
<dbReference type="RefSeq" id="WP_344974387.1">
    <property type="nucleotide sequence ID" value="NZ_BAABDD010000023.1"/>
</dbReference>
<proteinExistence type="predicted"/>